<proteinExistence type="predicted"/>
<evidence type="ECO:0000313" key="2">
    <source>
        <dbReference type="Proteomes" id="UP001050808"/>
    </source>
</evidence>
<organism evidence="1 2">
    <name type="scientific">Streptomyces violascens</name>
    <dbReference type="NCBI Taxonomy" id="67381"/>
    <lineage>
        <taxon>Bacteria</taxon>
        <taxon>Bacillati</taxon>
        <taxon>Actinomycetota</taxon>
        <taxon>Actinomycetes</taxon>
        <taxon>Kitasatosporales</taxon>
        <taxon>Streptomycetaceae</taxon>
        <taxon>Streptomyces</taxon>
    </lineage>
</organism>
<reference evidence="1" key="1">
    <citation type="submission" date="2024-05" db="EMBL/GenBank/DDBJ databases">
        <title>Whole genome shotgun sequence of Streptomyces violascens NBRC 12920.</title>
        <authorList>
            <person name="Komaki H."/>
            <person name="Tamura T."/>
        </authorList>
    </citation>
    <scope>NUCLEOTIDE SEQUENCE</scope>
    <source>
        <strain evidence="1">NBRC 12920</strain>
    </source>
</reference>
<accession>A0ABQ3QMC1</accession>
<name>A0ABQ3QMC1_9ACTN</name>
<sequence length="75" mass="7885">MQDFTVVDVGVDQGLAHEGVDEEGAHGADAECGRLYPIASGLDGGMWMLKGAGHFMPEHAKHSYMPKGIFVSGPA</sequence>
<keyword evidence="2" id="KW-1185">Reference proteome</keyword>
<dbReference type="EMBL" id="BNDY01000006">
    <property type="protein sequence ID" value="GHI38403.1"/>
    <property type="molecule type" value="Genomic_DNA"/>
</dbReference>
<dbReference type="Proteomes" id="UP001050808">
    <property type="component" value="Unassembled WGS sequence"/>
</dbReference>
<evidence type="ECO:0000313" key="1">
    <source>
        <dbReference type="EMBL" id="GHI38403.1"/>
    </source>
</evidence>
<gene>
    <name evidence="1" type="ORF">Sviol_28110</name>
</gene>
<protein>
    <submittedName>
        <fullName evidence="1">Uncharacterized protein</fullName>
    </submittedName>
</protein>
<comment type="caution">
    <text evidence="1">The sequence shown here is derived from an EMBL/GenBank/DDBJ whole genome shotgun (WGS) entry which is preliminary data.</text>
</comment>